<accession>A0A164IR14</accession>
<evidence type="ECO:0000313" key="1">
    <source>
        <dbReference type="EMBL" id="KZM69674.1"/>
    </source>
</evidence>
<reference evidence="1 2" key="1">
    <citation type="submission" date="2016-04" db="EMBL/GenBank/DDBJ databases">
        <authorList>
            <person name="Evans L.H."/>
            <person name="Alamgir A."/>
            <person name="Owens N."/>
            <person name="Weber N.D."/>
            <person name="Virtaneva K."/>
            <person name="Barbian K."/>
            <person name="Babar A."/>
            <person name="Rosenke K."/>
        </authorList>
    </citation>
    <scope>NUCLEOTIDE SEQUENCE [LARGE SCALE GENOMIC DNA]</scope>
    <source>
        <strain evidence="1 2">IFM 0406</strain>
    </source>
</reference>
<comment type="caution">
    <text evidence="1">The sequence shown here is derived from an EMBL/GenBank/DDBJ whole genome shotgun (WGS) entry which is preliminary data.</text>
</comment>
<name>A0A164IR14_9NOCA</name>
<keyword evidence="2" id="KW-1185">Reference proteome</keyword>
<sequence>MCLIVASARFETALVLLGIGEVEGSDSIIDDQIDNLVGLADDHGCIAQDEDFEFITVRAEDGYRAGGCSARQDSEIISGRADCVSQDGSKIGWAGEPLVQFVLKHVDVGAS</sequence>
<proteinExistence type="predicted"/>
<dbReference type="AlphaFoldDB" id="A0A164IR14"/>
<gene>
    <name evidence="1" type="ORF">AWN90_07835</name>
</gene>
<dbReference type="Proteomes" id="UP000076512">
    <property type="component" value="Unassembled WGS sequence"/>
</dbReference>
<protein>
    <submittedName>
        <fullName evidence="1">Uncharacterized protein</fullName>
    </submittedName>
</protein>
<evidence type="ECO:0000313" key="2">
    <source>
        <dbReference type="Proteomes" id="UP000076512"/>
    </source>
</evidence>
<organism evidence="1 2">
    <name type="scientific">Nocardia terpenica</name>
    <dbReference type="NCBI Taxonomy" id="455432"/>
    <lineage>
        <taxon>Bacteria</taxon>
        <taxon>Bacillati</taxon>
        <taxon>Actinomycetota</taxon>
        <taxon>Actinomycetes</taxon>
        <taxon>Mycobacteriales</taxon>
        <taxon>Nocardiaceae</taxon>
        <taxon>Nocardia</taxon>
    </lineage>
</organism>
<dbReference type="EMBL" id="LWGR01000019">
    <property type="protein sequence ID" value="KZM69674.1"/>
    <property type="molecule type" value="Genomic_DNA"/>
</dbReference>